<dbReference type="Proteomes" id="UP000316665">
    <property type="component" value="Chromosome"/>
</dbReference>
<dbReference type="PANTHER" id="PTHR43877:SF2">
    <property type="entry name" value="AMINOALKYLPHOSPHONATE N-ACETYLTRANSFERASE-RELATED"/>
    <property type="match status" value="1"/>
</dbReference>
<evidence type="ECO:0000256" key="2">
    <source>
        <dbReference type="ARBA" id="ARBA00023315"/>
    </source>
</evidence>
<sequence>MAQGQRTDAAHRHAITPQAGCGRDGQGCLPCSASFTFWHRSPILAHMPAITIRPLAPDDVAAYRALRLAGIAELPAAFCTTHAAESGLPLAQIAQRLRATSHQIIFGAFNEEQLIAIAGLRREPIAVVHDKASLWGVYVAPQARGRGAGRQLVQAAIAHACAIPELGRVCLAVAQDNHAALSLYLGCGFTLADGPAAEGMLPLQLLLPRPARASASAESNVFMKINTLQIPAK</sequence>
<dbReference type="EMBL" id="CP041185">
    <property type="protein sequence ID" value="QDG71296.1"/>
    <property type="molecule type" value="Genomic_DNA"/>
</dbReference>
<dbReference type="SUPFAM" id="SSF55729">
    <property type="entry name" value="Acyl-CoA N-acyltransferases (Nat)"/>
    <property type="match status" value="1"/>
</dbReference>
<gene>
    <name evidence="4" type="ORF">FJQ89_13350</name>
</gene>
<dbReference type="InterPro" id="IPR050832">
    <property type="entry name" value="Bact_Acetyltransf"/>
</dbReference>
<dbReference type="Gene3D" id="3.40.630.30">
    <property type="match status" value="1"/>
</dbReference>
<dbReference type="OrthoDB" id="9799092at2"/>
<protein>
    <submittedName>
        <fullName evidence="4">GNAT family N-acetyltransferase</fullName>
    </submittedName>
</protein>
<dbReference type="AlphaFoldDB" id="A0A4Y6RFC3"/>
<organism evidence="4 5">
    <name type="scientific">Janthinobacterium tructae</name>
    <dbReference type="NCBI Taxonomy" id="2590869"/>
    <lineage>
        <taxon>Bacteria</taxon>
        <taxon>Pseudomonadati</taxon>
        <taxon>Pseudomonadota</taxon>
        <taxon>Betaproteobacteria</taxon>
        <taxon>Burkholderiales</taxon>
        <taxon>Oxalobacteraceae</taxon>
        <taxon>Janthinobacterium</taxon>
    </lineage>
</organism>
<dbReference type="InterPro" id="IPR016181">
    <property type="entry name" value="Acyl_CoA_acyltransferase"/>
</dbReference>
<keyword evidence="5" id="KW-1185">Reference proteome</keyword>
<evidence type="ECO:0000313" key="5">
    <source>
        <dbReference type="Proteomes" id="UP000316665"/>
    </source>
</evidence>
<dbReference type="InterPro" id="IPR000182">
    <property type="entry name" value="GNAT_dom"/>
</dbReference>
<evidence type="ECO:0000256" key="1">
    <source>
        <dbReference type="ARBA" id="ARBA00022679"/>
    </source>
</evidence>
<keyword evidence="1 4" id="KW-0808">Transferase</keyword>
<accession>A0A4Y6RFC3</accession>
<reference evidence="4 5" key="1">
    <citation type="submission" date="2019-06" db="EMBL/GenBank/DDBJ databases">
        <title>Complete genome sequence of Janthinobacterium sp. SNU WT3 isolated from diseased rainbow trout.</title>
        <authorList>
            <person name="Oh W.T."/>
            <person name="Park S.C."/>
        </authorList>
    </citation>
    <scope>NUCLEOTIDE SEQUENCE [LARGE SCALE GENOMIC DNA]</scope>
    <source>
        <strain evidence="4 5">SNU WT3</strain>
    </source>
</reference>
<dbReference type="CDD" id="cd04301">
    <property type="entry name" value="NAT_SF"/>
    <property type="match status" value="1"/>
</dbReference>
<keyword evidence="2" id="KW-0012">Acyltransferase</keyword>
<evidence type="ECO:0000259" key="3">
    <source>
        <dbReference type="PROSITE" id="PS51186"/>
    </source>
</evidence>
<dbReference type="PROSITE" id="PS51186">
    <property type="entry name" value="GNAT"/>
    <property type="match status" value="1"/>
</dbReference>
<evidence type="ECO:0000313" key="4">
    <source>
        <dbReference type="EMBL" id="QDG71296.1"/>
    </source>
</evidence>
<dbReference type="PANTHER" id="PTHR43877">
    <property type="entry name" value="AMINOALKYLPHOSPHONATE N-ACETYLTRANSFERASE-RELATED-RELATED"/>
    <property type="match status" value="1"/>
</dbReference>
<dbReference type="KEGG" id="jas:FJQ89_13350"/>
<proteinExistence type="predicted"/>
<dbReference type="Pfam" id="PF00583">
    <property type="entry name" value="Acetyltransf_1"/>
    <property type="match status" value="1"/>
</dbReference>
<dbReference type="GO" id="GO:0016747">
    <property type="term" value="F:acyltransferase activity, transferring groups other than amino-acyl groups"/>
    <property type="evidence" value="ECO:0007669"/>
    <property type="project" value="InterPro"/>
</dbReference>
<name>A0A4Y6RFC3_9BURK</name>
<feature type="domain" description="N-acetyltransferase" evidence="3">
    <location>
        <begin position="50"/>
        <end position="208"/>
    </location>
</feature>